<proteinExistence type="predicted"/>
<name>A0A7X0Y1J1_9LIST</name>
<dbReference type="InterPro" id="IPR025668">
    <property type="entry name" value="Tnp_DDE_dom"/>
</dbReference>
<sequence length="90" mass="11051">MHRDHWEYRAMDYFSVFLNQRKVNFQRYAYRTDRYGYVRDFKVYECEDCSDCPLRAACTTAQSGKNRKIYYNPVWEELKNRARRSLASEI</sequence>
<feature type="domain" description="Transposase DDE" evidence="1">
    <location>
        <begin position="30"/>
        <end position="89"/>
    </location>
</feature>
<dbReference type="AlphaFoldDB" id="A0A7X0Y1J1"/>
<evidence type="ECO:0000313" key="2">
    <source>
        <dbReference type="EMBL" id="MBC1934727.1"/>
    </source>
</evidence>
<gene>
    <name evidence="2" type="ORF">HCA69_00015</name>
</gene>
<dbReference type="RefSeq" id="WP_185525141.1">
    <property type="nucleotide sequence ID" value="NZ_JAARWN010000001.1"/>
</dbReference>
<comment type="caution">
    <text evidence="2">The sequence shown here is derived from an EMBL/GenBank/DDBJ whole genome shotgun (WGS) entry which is preliminary data.</text>
</comment>
<dbReference type="Proteomes" id="UP000535908">
    <property type="component" value="Unassembled WGS sequence"/>
</dbReference>
<evidence type="ECO:0000259" key="1">
    <source>
        <dbReference type="Pfam" id="PF13751"/>
    </source>
</evidence>
<protein>
    <recommendedName>
        <fullName evidence="1">Transposase DDE domain-containing protein</fullName>
    </recommendedName>
</protein>
<evidence type="ECO:0000313" key="3">
    <source>
        <dbReference type="Proteomes" id="UP000535908"/>
    </source>
</evidence>
<reference evidence="2 3" key="1">
    <citation type="submission" date="2020-03" db="EMBL/GenBank/DDBJ databases">
        <title>Soil Listeria distribution.</title>
        <authorList>
            <person name="Liao J."/>
            <person name="Wiedmann M."/>
        </authorList>
    </citation>
    <scope>NUCLEOTIDE SEQUENCE [LARGE SCALE GENOMIC DNA]</scope>
    <source>
        <strain evidence="2 3">FSL L7-0741</strain>
    </source>
</reference>
<organism evidence="2 3">
    <name type="scientific">Listeria grandensis</name>
    <dbReference type="NCBI Taxonomy" id="1494963"/>
    <lineage>
        <taxon>Bacteria</taxon>
        <taxon>Bacillati</taxon>
        <taxon>Bacillota</taxon>
        <taxon>Bacilli</taxon>
        <taxon>Bacillales</taxon>
        <taxon>Listeriaceae</taxon>
        <taxon>Listeria</taxon>
    </lineage>
</organism>
<dbReference type="EMBL" id="JAARWN010000001">
    <property type="protein sequence ID" value="MBC1934727.1"/>
    <property type="molecule type" value="Genomic_DNA"/>
</dbReference>
<dbReference type="Pfam" id="PF13751">
    <property type="entry name" value="DDE_Tnp_1_6"/>
    <property type="match status" value="1"/>
</dbReference>
<accession>A0A7X0Y1J1</accession>